<evidence type="ECO:0000313" key="3">
    <source>
        <dbReference type="EMBL" id="WQF76522.1"/>
    </source>
</evidence>
<evidence type="ECO:0000259" key="2">
    <source>
        <dbReference type="Pfam" id="PF06985"/>
    </source>
</evidence>
<dbReference type="Proteomes" id="UP001322277">
    <property type="component" value="Chromosome 1"/>
</dbReference>
<sequence>MSGETIFTLENNPRVNEYGHNPDRSADESDVNGSPLRWRLALHDLSRCTQEHASSCYNPDTVTLPTRLLDITGYRKNKIRLVTTDGSIVDKRYVALSYCWGTSNTFTLSKKTSNDFTLGFSPSCLPPTLQDAVRVTADLGITYLWIDALCIFQDSDGDWTTESSKMASVYGCAFVTVIAANAGDCSNGFFQRSMDNSAAVGNRKHTLSFFKSRDEIISFQDEPINARAWTLQELGLSPRRLVFSTSRTVFTCSQDLKTGQERNLFGKRIWVGLKPVVDLGEWGLVVENYSSRNLTHSEDKLAALAGLAEKFHHASGGELGKYVAGLWEADLPQQLLWRRRNPFNRYQKAAKNERPEEWRAPTWSWASLDGNIDYTLNVLRVKRFDRAVVMSVDAPPASEQNVFGKVTSGQLTIRGPSMVSRTAEGLEIGPVPNEGGPSTLTRRGQEFVTVEFDIESDVDKLSQPTTELHFLAMINNPKESYGLALKRMGGDKFQRVGLFVPKNSSQWLQESEMAVYTIV</sequence>
<dbReference type="PANTHER" id="PTHR33112">
    <property type="entry name" value="DOMAIN PROTEIN, PUTATIVE-RELATED"/>
    <property type="match status" value="1"/>
</dbReference>
<feature type="region of interest" description="Disordered" evidence="1">
    <location>
        <begin position="11"/>
        <end position="32"/>
    </location>
</feature>
<accession>A0AAX4HZK6</accession>
<protein>
    <submittedName>
        <fullName evidence="3">Heterokaryon incompatibility</fullName>
    </submittedName>
</protein>
<dbReference type="RefSeq" id="XP_062773746.1">
    <property type="nucleotide sequence ID" value="XM_062917695.1"/>
</dbReference>
<dbReference type="InterPro" id="IPR010730">
    <property type="entry name" value="HET"/>
</dbReference>
<dbReference type="GeneID" id="87938039"/>
<dbReference type="EMBL" id="CP137305">
    <property type="protein sequence ID" value="WQF76522.1"/>
    <property type="molecule type" value="Genomic_DNA"/>
</dbReference>
<dbReference type="PANTHER" id="PTHR33112:SF16">
    <property type="entry name" value="HETEROKARYON INCOMPATIBILITY DOMAIN-CONTAINING PROTEIN"/>
    <property type="match status" value="1"/>
</dbReference>
<dbReference type="AlphaFoldDB" id="A0AAX4HZK6"/>
<gene>
    <name evidence="3" type="ORF">CDEST_01536</name>
</gene>
<reference evidence="4" key="1">
    <citation type="journal article" date="2023" name="bioRxiv">
        <title>Complete genome of the Medicago anthracnose fungus, Colletotrichum destructivum, reveals a mini-chromosome-like region within a core chromosome.</title>
        <authorList>
            <person name="Lapalu N."/>
            <person name="Simon A."/>
            <person name="Lu A."/>
            <person name="Plaumann P.-L."/>
            <person name="Amselem J."/>
            <person name="Pigne S."/>
            <person name="Auger A."/>
            <person name="Koch C."/>
            <person name="Dallery J.-F."/>
            <person name="O'Connell R.J."/>
        </authorList>
    </citation>
    <scope>NUCLEOTIDE SEQUENCE [LARGE SCALE GENOMIC DNA]</scope>
    <source>
        <strain evidence="4">CBS 520.97</strain>
    </source>
</reference>
<feature type="domain" description="Heterokaryon incompatibility" evidence="2">
    <location>
        <begin position="93"/>
        <end position="233"/>
    </location>
</feature>
<organism evidence="3 4">
    <name type="scientific">Colletotrichum destructivum</name>
    <dbReference type="NCBI Taxonomy" id="34406"/>
    <lineage>
        <taxon>Eukaryota</taxon>
        <taxon>Fungi</taxon>
        <taxon>Dikarya</taxon>
        <taxon>Ascomycota</taxon>
        <taxon>Pezizomycotina</taxon>
        <taxon>Sordariomycetes</taxon>
        <taxon>Hypocreomycetidae</taxon>
        <taxon>Glomerellales</taxon>
        <taxon>Glomerellaceae</taxon>
        <taxon>Colletotrichum</taxon>
        <taxon>Colletotrichum destructivum species complex</taxon>
    </lineage>
</organism>
<keyword evidence="4" id="KW-1185">Reference proteome</keyword>
<dbReference type="Pfam" id="PF06985">
    <property type="entry name" value="HET"/>
    <property type="match status" value="1"/>
</dbReference>
<evidence type="ECO:0000313" key="4">
    <source>
        <dbReference type="Proteomes" id="UP001322277"/>
    </source>
</evidence>
<dbReference type="KEGG" id="cdet:87938039"/>
<name>A0AAX4HZK6_9PEZI</name>
<evidence type="ECO:0000256" key="1">
    <source>
        <dbReference type="SAM" id="MobiDB-lite"/>
    </source>
</evidence>
<proteinExistence type="predicted"/>